<gene>
    <name evidence="2" type="ORF">ZIOFF_045045</name>
</gene>
<dbReference type="PANTHER" id="PTHR33702:SF5">
    <property type="entry name" value="OS01G0308600 PROTEIN"/>
    <property type="match status" value="1"/>
</dbReference>
<dbReference type="EMBL" id="JACMSC010000012">
    <property type="protein sequence ID" value="KAG6497157.1"/>
    <property type="molecule type" value="Genomic_DNA"/>
</dbReference>
<evidence type="ECO:0000313" key="2">
    <source>
        <dbReference type="EMBL" id="KAG6497157.1"/>
    </source>
</evidence>
<keyword evidence="3" id="KW-1185">Reference proteome</keyword>
<sequence length="134" mass="14698">MDSSSSSYKGGLQGYWKQRACAAGRRRRSLPAADLGRGGPAARRGSGSSWSWRIMKAAPRMSFLRAGAASPRRLIARVRDAYVRMMLGFARAAPISTAPRLMARPPQLKEYDDEKVIVEIYKSLVDAAAAAVRR</sequence>
<evidence type="ECO:0000256" key="1">
    <source>
        <dbReference type="SAM" id="MobiDB-lite"/>
    </source>
</evidence>
<evidence type="ECO:0000313" key="3">
    <source>
        <dbReference type="Proteomes" id="UP000734854"/>
    </source>
</evidence>
<dbReference type="Proteomes" id="UP000734854">
    <property type="component" value="Unassembled WGS sequence"/>
</dbReference>
<dbReference type="PANTHER" id="PTHR33702">
    <property type="entry name" value="BNAA09G40010D PROTEIN"/>
    <property type="match status" value="1"/>
</dbReference>
<name>A0A8J5KXW0_ZINOF</name>
<proteinExistence type="predicted"/>
<dbReference type="OrthoDB" id="1898021at2759"/>
<organism evidence="2 3">
    <name type="scientific">Zingiber officinale</name>
    <name type="common">Ginger</name>
    <name type="synonym">Amomum zingiber</name>
    <dbReference type="NCBI Taxonomy" id="94328"/>
    <lineage>
        <taxon>Eukaryota</taxon>
        <taxon>Viridiplantae</taxon>
        <taxon>Streptophyta</taxon>
        <taxon>Embryophyta</taxon>
        <taxon>Tracheophyta</taxon>
        <taxon>Spermatophyta</taxon>
        <taxon>Magnoliopsida</taxon>
        <taxon>Liliopsida</taxon>
        <taxon>Zingiberales</taxon>
        <taxon>Zingiberaceae</taxon>
        <taxon>Zingiber</taxon>
    </lineage>
</organism>
<feature type="compositionally biased region" description="Low complexity" evidence="1">
    <location>
        <begin position="30"/>
        <end position="48"/>
    </location>
</feature>
<dbReference type="AlphaFoldDB" id="A0A8J5KXW0"/>
<feature type="region of interest" description="Disordered" evidence="1">
    <location>
        <begin position="27"/>
        <end position="48"/>
    </location>
</feature>
<reference evidence="2 3" key="1">
    <citation type="submission" date="2020-08" db="EMBL/GenBank/DDBJ databases">
        <title>Plant Genome Project.</title>
        <authorList>
            <person name="Zhang R.-G."/>
        </authorList>
    </citation>
    <scope>NUCLEOTIDE SEQUENCE [LARGE SCALE GENOMIC DNA]</scope>
    <source>
        <tissue evidence="2">Rhizome</tissue>
    </source>
</reference>
<comment type="caution">
    <text evidence="2">The sequence shown here is derived from an EMBL/GenBank/DDBJ whole genome shotgun (WGS) entry which is preliminary data.</text>
</comment>
<protein>
    <submittedName>
        <fullName evidence="2">Uncharacterized protein</fullName>
    </submittedName>
</protein>
<accession>A0A8J5KXW0</accession>